<keyword evidence="6" id="KW-0460">Magnesium</keyword>
<comment type="caution">
    <text evidence="9">The sequence shown here is derived from an EMBL/GenBank/DDBJ whole genome shotgun (WGS) entry which is preliminary data.</text>
</comment>
<sequence length="217" mass="24256">MTDTTLLPLPLHTDAYPPYDLDAFITRFQLQMAPALPATHHQRQAAVLIPIIRRPDPSLLLTRRSPRLRKHAGQVAFPGGAADPEDLSLIATALREAQEEVAIPPASVQILGTLPAFDSSSGYQVTPVVGLLPENTPFHPNADEVAELFEMPLRDAFTLQRYHSLDIKHHHQRHRVYLSWYQQQLVWGLTAAIIRQLALHVAMPEPVDLPHRASLLP</sequence>
<dbReference type="PANTHER" id="PTHR12992:SF11">
    <property type="entry name" value="MITOCHONDRIAL COENZYME A DIPHOSPHATASE NUDT8"/>
    <property type="match status" value="1"/>
</dbReference>
<dbReference type="PROSITE" id="PS01293">
    <property type="entry name" value="NUDIX_COA"/>
    <property type="match status" value="1"/>
</dbReference>
<dbReference type="RefSeq" id="WP_226052931.1">
    <property type="nucleotide sequence ID" value="NZ_CP161827.1"/>
</dbReference>
<reference evidence="9 10" key="1">
    <citation type="submission" date="2024-03" db="EMBL/GenBank/DDBJ databases">
        <title>Analysis of soft rot Pectobacteriaceae population diversity in US potato growing regions between 2016 and 2022.</title>
        <authorList>
            <person name="Ma X."/>
            <person name="Zhang X."/>
            <person name="Stodghill P."/>
            <person name="Rioux R."/>
            <person name="Babler B."/>
            <person name="Shrestha S."/>
            <person name="Babler B."/>
            <person name="Rivedal H."/>
            <person name="Frost K."/>
            <person name="Hao J."/>
            <person name="Secor G."/>
            <person name="Swingle B."/>
        </authorList>
    </citation>
    <scope>NUCLEOTIDE SEQUENCE [LARGE SCALE GENOMIC DNA]</scope>
    <source>
        <strain evidence="9 10">SR64</strain>
    </source>
</reference>
<evidence type="ECO:0000256" key="3">
    <source>
        <dbReference type="ARBA" id="ARBA00006506"/>
    </source>
</evidence>
<feature type="domain" description="Nudix hydrolase" evidence="8">
    <location>
        <begin position="42"/>
        <end position="175"/>
    </location>
</feature>
<evidence type="ECO:0000256" key="4">
    <source>
        <dbReference type="ARBA" id="ARBA00022723"/>
    </source>
</evidence>
<dbReference type="InterPro" id="IPR015797">
    <property type="entry name" value="NUDIX_hydrolase-like_dom_sf"/>
</dbReference>
<accession>A0ABU8JQ36</accession>
<dbReference type="PROSITE" id="PS51462">
    <property type="entry name" value="NUDIX"/>
    <property type="match status" value="1"/>
</dbReference>
<dbReference type="InterPro" id="IPR000086">
    <property type="entry name" value="NUDIX_hydrolase_dom"/>
</dbReference>
<organism evidence="9 10">
    <name type="scientific">Dickeya chrysanthemi</name>
    <name type="common">Pectobacterium chrysanthemi</name>
    <name type="synonym">Erwinia chrysanthemi</name>
    <dbReference type="NCBI Taxonomy" id="556"/>
    <lineage>
        <taxon>Bacteria</taxon>
        <taxon>Pseudomonadati</taxon>
        <taxon>Pseudomonadota</taxon>
        <taxon>Gammaproteobacteria</taxon>
        <taxon>Enterobacterales</taxon>
        <taxon>Pectobacteriaceae</taxon>
        <taxon>Dickeya</taxon>
    </lineage>
</organism>
<evidence type="ECO:0000256" key="7">
    <source>
        <dbReference type="ARBA" id="ARBA00023211"/>
    </source>
</evidence>
<proteinExistence type="inferred from homology"/>
<evidence type="ECO:0000313" key="9">
    <source>
        <dbReference type="EMBL" id="MEI7065554.1"/>
    </source>
</evidence>
<evidence type="ECO:0000259" key="8">
    <source>
        <dbReference type="PROSITE" id="PS51462"/>
    </source>
</evidence>
<dbReference type="CDD" id="cd03426">
    <property type="entry name" value="NUDIX_CoAse_Nudt7"/>
    <property type="match status" value="1"/>
</dbReference>
<dbReference type="Gene3D" id="3.90.79.10">
    <property type="entry name" value="Nucleoside Triphosphate Pyrophosphohydrolase"/>
    <property type="match status" value="1"/>
</dbReference>
<evidence type="ECO:0000256" key="1">
    <source>
        <dbReference type="ARBA" id="ARBA00001936"/>
    </source>
</evidence>
<dbReference type="InterPro" id="IPR000059">
    <property type="entry name" value="NUDIX_hydrolase_NudL_CS"/>
</dbReference>
<protein>
    <submittedName>
        <fullName evidence="9">CoA pyrophosphatase</fullName>
    </submittedName>
</protein>
<dbReference type="InterPro" id="IPR045121">
    <property type="entry name" value="CoAse"/>
</dbReference>
<gene>
    <name evidence="9" type="ORF">WCU84_18140</name>
</gene>
<dbReference type="Proteomes" id="UP001359469">
    <property type="component" value="Unassembled WGS sequence"/>
</dbReference>
<keyword evidence="4" id="KW-0479">Metal-binding</keyword>
<dbReference type="SUPFAM" id="SSF55811">
    <property type="entry name" value="Nudix"/>
    <property type="match status" value="1"/>
</dbReference>
<keyword evidence="7" id="KW-0464">Manganese</keyword>
<dbReference type="PANTHER" id="PTHR12992">
    <property type="entry name" value="NUDIX HYDROLASE"/>
    <property type="match status" value="1"/>
</dbReference>
<dbReference type="NCBIfam" id="NF007980">
    <property type="entry name" value="PRK10707.1"/>
    <property type="match status" value="1"/>
</dbReference>
<comment type="cofactor">
    <cofactor evidence="1">
        <name>Mn(2+)</name>
        <dbReference type="ChEBI" id="CHEBI:29035"/>
    </cofactor>
</comment>
<comment type="similarity">
    <text evidence="3">Belongs to the Nudix hydrolase family. PCD1 subfamily.</text>
</comment>
<evidence type="ECO:0000313" key="10">
    <source>
        <dbReference type="Proteomes" id="UP001359469"/>
    </source>
</evidence>
<name>A0ABU8JQ36_DICCH</name>
<keyword evidence="5" id="KW-0378">Hydrolase</keyword>
<keyword evidence="10" id="KW-1185">Reference proteome</keyword>
<dbReference type="Pfam" id="PF00293">
    <property type="entry name" value="NUDIX"/>
    <property type="match status" value="1"/>
</dbReference>
<evidence type="ECO:0000256" key="6">
    <source>
        <dbReference type="ARBA" id="ARBA00022842"/>
    </source>
</evidence>
<dbReference type="EMBL" id="JBBBOO010000016">
    <property type="protein sequence ID" value="MEI7065554.1"/>
    <property type="molecule type" value="Genomic_DNA"/>
</dbReference>
<evidence type="ECO:0000256" key="5">
    <source>
        <dbReference type="ARBA" id="ARBA00022801"/>
    </source>
</evidence>
<evidence type="ECO:0000256" key="2">
    <source>
        <dbReference type="ARBA" id="ARBA00001946"/>
    </source>
</evidence>
<comment type="cofactor">
    <cofactor evidence="2">
        <name>Mg(2+)</name>
        <dbReference type="ChEBI" id="CHEBI:18420"/>
    </cofactor>
</comment>